<dbReference type="AlphaFoldDB" id="A0AB33AGF3"/>
<feature type="transmembrane region" description="Helical" evidence="2">
    <location>
        <begin position="37"/>
        <end position="56"/>
    </location>
</feature>
<accession>A0AB33AGF3</accession>
<organism evidence="3 4">
    <name type="scientific">Mycobacteroides abscessus subsp. bolletii 50594</name>
    <dbReference type="NCBI Taxonomy" id="1303024"/>
    <lineage>
        <taxon>Bacteria</taxon>
        <taxon>Bacillati</taxon>
        <taxon>Actinomycetota</taxon>
        <taxon>Actinomycetes</taxon>
        <taxon>Mycobacteriales</taxon>
        <taxon>Mycobacteriaceae</taxon>
        <taxon>Mycobacteroides</taxon>
        <taxon>Mycobacteroides abscessus</taxon>
    </lineage>
</organism>
<dbReference type="Proteomes" id="UP000013961">
    <property type="component" value="Chromosome"/>
</dbReference>
<dbReference type="EMBL" id="CP004374">
    <property type="protein sequence ID" value="AGM30801.1"/>
    <property type="molecule type" value="Genomic_DNA"/>
</dbReference>
<keyword evidence="2" id="KW-1133">Transmembrane helix</keyword>
<protein>
    <submittedName>
        <fullName evidence="3">Uncharacterized protein</fullName>
    </submittedName>
</protein>
<dbReference type="KEGG" id="mabb:MASS_4199"/>
<feature type="region of interest" description="Disordered" evidence="1">
    <location>
        <begin position="1"/>
        <end position="21"/>
    </location>
</feature>
<sequence>MSVMGEPDGLLPHGTPPAPREVTVVGTAPPSWRDRQVTGGVLAVLWTGVLFCALAGPTWLTISLSVVLAIATALYVVGTWSMFSIIDDPEIKAGPDGIWAPGFTVRWDEVRSCGFVEGKFRYRMLDPSRKVDDDDIQVSLVVTKHEADANGRQIQLGYTLYEHHSPNLDEFMAVVRQCAPEADLRTGRSTADFIPNPQQQAALIQQWSTTGQMVVVNRRGAKKLTLDTTGVRAGRRLVPWADVARLVAVTDKYTTSVHGVKAGTTYTDRLVIVTTKHDRKGRPLTVRADYPDDFQPPLEQLILALHTIAPQLPISDQRTTA</sequence>
<reference evidence="3 4" key="1">
    <citation type="journal article" date="2013" name="Genome Announc.">
        <title>Complete Genome Sequence of Mycobacterium massiliense Clinical Strain Asan 50594, Belonging to the Type II Genotype.</title>
        <authorList>
            <person name="Kim B.J."/>
            <person name="Kim B.R."/>
            <person name="Hong S.H."/>
            <person name="Seok S.H."/>
            <person name="Kook Y.H."/>
            <person name="Kim B.J."/>
        </authorList>
    </citation>
    <scope>NUCLEOTIDE SEQUENCE [LARGE SCALE GENOMIC DNA]</scope>
    <source>
        <strain evidence="3 4">50594</strain>
    </source>
</reference>
<name>A0AB33AGF3_9MYCO</name>
<proteinExistence type="predicted"/>
<feature type="transmembrane region" description="Helical" evidence="2">
    <location>
        <begin position="62"/>
        <end position="83"/>
    </location>
</feature>
<keyword evidence="2" id="KW-0812">Transmembrane</keyword>
<evidence type="ECO:0000256" key="2">
    <source>
        <dbReference type="SAM" id="Phobius"/>
    </source>
</evidence>
<gene>
    <name evidence="3" type="ORF">MASS_4199</name>
</gene>
<evidence type="ECO:0000313" key="3">
    <source>
        <dbReference type="EMBL" id="AGM30801.1"/>
    </source>
</evidence>
<evidence type="ECO:0000313" key="4">
    <source>
        <dbReference type="Proteomes" id="UP000013961"/>
    </source>
</evidence>
<keyword evidence="2" id="KW-0472">Membrane</keyword>
<evidence type="ECO:0000256" key="1">
    <source>
        <dbReference type="SAM" id="MobiDB-lite"/>
    </source>
</evidence>